<name>A0A1M6SNT0_9FLAO</name>
<dbReference type="AlphaFoldDB" id="A0A1M6SNT0"/>
<evidence type="ECO:0000313" key="3">
    <source>
        <dbReference type="Proteomes" id="UP000184314"/>
    </source>
</evidence>
<reference evidence="3" key="1">
    <citation type="submission" date="2016-11" db="EMBL/GenBank/DDBJ databases">
        <authorList>
            <person name="Varghese N."/>
            <person name="Submissions S."/>
        </authorList>
    </citation>
    <scope>NUCLEOTIDE SEQUENCE [LARGE SCALE GENOMIC DNA]</scope>
    <source>
        <strain evidence="3">DSM 16478</strain>
    </source>
</reference>
<sequence length="62" mass="6892">MVKIKKALVIIVMGLTKVDQTIVKSVENVVYLLVNYDLFVCFCLFLNSVVCVFVLVGCHGVL</sequence>
<dbReference type="EMBL" id="FQZX01000002">
    <property type="protein sequence ID" value="SHK46279.1"/>
    <property type="molecule type" value="Genomic_DNA"/>
</dbReference>
<keyword evidence="1" id="KW-0472">Membrane</keyword>
<accession>A0A1M6SNT0</accession>
<keyword evidence="1" id="KW-1133">Transmembrane helix</keyword>
<feature type="transmembrane region" description="Helical" evidence="1">
    <location>
        <begin position="36"/>
        <end position="58"/>
    </location>
</feature>
<dbReference type="Proteomes" id="UP000184314">
    <property type="component" value="Unassembled WGS sequence"/>
</dbReference>
<keyword evidence="3" id="KW-1185">Reference proteome</keyword>
<organism evidence="2 3">
    <name type="scientific">Maribacter aquivivus</name>
    <dbReference type="NCBI Taxonomy" id="228958"/>
    <lineage>
        <taxon>Bacteria</taxon>
        <taxon>Pseudomonadati</taxon>
        <taxon>Bacteroidota</taxon>
        <taxon>Flavobacteriia</taxon>
        <taxon>Flavobacteriales</taxon>
        <taxon>Flavobacteriaceae</taxon>
        <taxon>Maribacter</taxon>
    </lineage>
</organism>
<evidence type="ECO:0000256" key="1">
    <source>
        <dbReference type="SAM" id="Phobius"/>
    </source>
</evidence>
<keyword evidence="1" id="KW-0812">Transmembrane</keyword>
<gene>
    <name evidence="2" type="ORF">SAMN04488007_3164</name>
</gene>
<evidence type="ECO:0000313" key="2">
    <source>
        <dbReference type="EMBL" id="SHK46279.1"/>
    </source>
</evidence>
<protein>
    <submittedName>
        <fullName evidence="2">Uncharacterized protein</fullName>
    </submittedName>
</protein>
<proteinExistence type="predicted"/>
<dbReference type="STRING" id="228958.SAMN04488007_3164"/>